<keyword evidence="4 9" id="KW-0547">Nucleotide-binding</keyword>
<evidence type="ECO:0000313" key="13">
    <source>
        <dbReference type="Proteomes" id="UP000823936"/>
    </source>
</evidence>
<dbReference type="Pfam" id="PF02769">
    <property type="entry name" value="AIRS_C"/>
    <property type="match status" value="1"/>
</dbReference>
<dbReference type="Gene3D" id="3.90.650.10">
    <property type="entry name" value="PurM-like C-terminal domain"/>
    <property type="match status" value="1"/>
</dbReference>
<evidence type="ECO:0000256" key="1">
    <source>
        <dbReference type="ARBA" id="ARBA00008026"/>
    </source>
</evidence>
<feature type="active site" evidence="9">
    <location>
        <position position="13"/>
    </location>
</feature>
<protein>
    <recommendedName>
        <fullName evidence="9">Selenide, water dikinase</fullName>
        <ecNumber evidence="9">2.7.9.3</ecNumber>
    </recommendedName>
    <alternativeName>
        <fullName evidence="9">Selenium donor protein</fullName>
    </alternativeName>
    <alternativeName>
        <fullName evidence="9">Selenophosphate synthase</fullName>
    </alternativeName>
</protein>
<feature type="domain" description="PurM-like C-terminal" evidence="11">
    <location>
        <begin position="164"/>
        <end position="335"/>
    </location>
</feature>
<dbReference type="SUPFAM" id="SSF56042">
    <property type="entry name" value="PurM C-terminal domain-like"/>
    <property type="match status" value="1"/>
</dbReference>
<comment type="catalytic activity">
    <reaction evidence="9">
        <text>hydrogenselenide + ATP + H2O = selenophosphate + AMP + phosphate + 2 H(+)</text>
        <dbReference type="Rhea" id="RHEA:18737"/>
        <dbReference type="ChEBI" id="CHEBI:15377"/>
        <dbReference type="ChEBI" id="CHEBI:15378"/>
        <dbReference type="ChEBI" id="CHEBI:16144"/>
        <dbReference type="ChEBI" id="CHEBI:29317"/>
        <dbReference type="ChEBI" id="CHEBI:30616"/>
        <dbReference type="ChEBI" id="CHEBI:43474"/>
        <dbReference type="ChEBI" id="CHEBI:456215"/>
        <dbReference type="EC" id="2.7.9.3"/>
    </reaction>
</comment>
<dbReference type="EC" id="2.7.9.3" evidence="9"/>
<feature type="domain" description="PurM-like N-terminal" evidence="10">
    <location>
        <begin position="45"/>
        <end position="150"/>
    </location>
</feature>
<evidence type="ECO:0000256" key="3">
    <source>
        <dbReference type="ARBA" id="ARBA00022723"/>
    </source>
</evidence>
<evidence type="ECO:0000256" key="6">
    <source>
        <dbReference type="ARBA" id="ARBA00022840"/>
    </source>
</evidence>
<dbReference type="Gene3D" id="3.30.1330.10">
    <property type="entry name" value="PurM-like, N-terminal domain"/>
    <property type="match status" value="1"/>
</dbReference>
<evidence type="ECO:0000256" key="9">
    <source>
        <dbReference type="HAMAP-Rule" id="MF_00625"/>
    </source>
</evidence>
<comment type="caution">
    <text evidence="12">The sequence shown here is derived from an EMBL/GenBank/DDBJ whole genome shotgun (WGS) entry which is preliminary data.</text>
</comment>
<feature type="binding site" description="in other chain" evidence="9">
    <location>
        <begin position="43"/>
        <end position="45"/>
    </location>
    <ligand>
        <name>ATP</name>
        <dbReference type="ChEBI" id="CHEBI:30616"/>
        <note>ligand shared between dimeric partners</note>
    </ligand>
</feature>
<keyword evidence="6 9" id="KW-0067">ATP-binding</keyword>
<keyword evidence="8 9" id="KW-0711">Selenium</keyword>
<keyword evidence="7 9" id="KW-0460">Magnesium</keyword>
<dbReference type="PIRSF" id="PIRSF036407">
    <property type="entry name" value="Selenphspht_syn"/>
    <property type="match status" value="1"/>
</dbReference>
<comment type="function">
    <text evidence="9">Synthesizes selenophosphate from selenide and ATP.</text>
</comment>
<dbReference type="HAMAP" id="MF_00625">
    <property type="entry name" value="SelD"/>
    <property type="match status" value="1"/>
</dbReference>
<dbReference type="GO" id="GO:0005737">
    <property type="term" value="C:cytoplasm"/>
    <property type="evidence" value="ECO:0007669"/>
    <property type="project" value="TreeGrafter"/>
</dbReference>
<feature type="binding site" description="in other chain" evidence="9">
    <location>
        <position position="86"/>
    </location>
    <ligand>
        <name>ATP</name>
        <dbReference type="ChEBI" id="CHEBI:30616"/>
        <note>ligand shared between dimeric partners</note>
    </ligand>
</feature>
<sequence length="338" mass="36635">MVQLTKLVKTSGCAAKLPVGKLEEVLSSIKMERKENLLVGFETSDDALVYDLEDGRVLIETVDFFPPVADDPYTFGAISAANSISDIYAMGGEPSVAMNITLFPSCMDLGILKNIILGARDKAMEAGVVIAGGHTISDESIKFGLAVTGFAQKDRFWRNCGAHDGDVLVLTKKIGVGIINMASKADECSSSSKVEALSSMLTLNKRARDIAIKYDVHAATDITGFSLLGHIYEMASSSSLSFDLDFSSVPYIKEAIDAARLGFIPSGAYSNREYLEDKVENRSGLKREEEDILFDPQTSGGLALAMNEEDALSFIAEFGSPARIIGTFSRRRDKTIYF</sequence>
<dbReference type="GO" id="GO:0000287">
    <property type="term" value="F:magnesium ion binding"/>
    <property type="evidence" value="ECO:0007669"/>
    <property type="project" value="UniProtKB-UniRule"/>
</dbReference>
<dbReference type="GO" id="GO:0005524">
    <property type="term" value="F:ATP binding"/>
    <property type="evidence" value="ECO:0007669"/>
    <property type="project" value="UniProtKB-UniRule"/>
</dbReference>
<gene>
    <name evidence="9 12" type="primary">selD</name>
    <name evidence="12" type="ORF">IAB12_05335</name>
</gene>
<dbReference type="CDD" id="cd02195">
    <property type="entry name" value="SelD"/>
    <property type="match status" value="1"/>
</dbReference>
<organism evidence="12 13">
    <name type="scientific">Candidatus Ornithospirochaeta avicola</name>
    <dbReference type="NCBI Taxonomy" id="2840896"/>
    <lineage>
        <taxon>Bacteria</taxon>
        <taxon>Pseudomonadati</taxon>
        <taxon>Spirochaetota</taxon>
        <taxon>Spirochaetia</taxon>
        <taxon>Spirochaetales</taxon>
        <taxon>Spirochaetaceae</taxon>
        <taxon>Spirochaetaceae incertae sedis</taxon>
        <taxon>Candidatus Ornithospirochaeta</taxon>
    </lineage>
</organism>
<dbReference type="SUPFAM" id="SSF55326">
    <property type="entry name" value="PurM N-terminal domain-like"/>
    <property type="match status" value="1"/>
</dbReference>
<evidence type="ECO:0000256" key="4">
    <source>
        <dbReference type="ARBA" id="ARBA00022741"/>
    </source>
</evidence>
<evidence type="ECO:0000259" key="11">
    <source>
        <dbReference type="Pfam" id="PF02769"/>
    </source>
</evidence>
<dbReference type="GO" id="GO:0016260">
    <property type="term" value="P:selenocysteine biosynthetic process"/>
    <property type="evidence" value="ECO:0007669"/>
    <property type="project" value="InterPro"/>
</dbReference>
<feature type="binding site" evidence="9">
    <location>
        <begin position="133"/>
        <end position="135"/>
    </location>
    <ligand>
        <name>ATP</name>
        <dbReference type="ChEBI" id="CHEBI:30616"/>
        <note>ligand shared between dimeric partners</note>
    </ligand>
</feature>
<comment type="similarity">
    <text evidence="1 9">Belongs to the selenophosphate synthase 1 family. Class I subfamily.</text>
</comment>
<dbReference type="InterPro" id="IPR023061">
    <property type="entry name" value="SelD_I"/>
</dbReference>
<reference evidence="12" key="1">
    <citation type="journal article" date="2021" name="PeerJ">
        <title>Extensive microbial diversity within the chicken gut microbiome revealed by metagenomics and culture.</title>
        <authorList>
            <person name="Gilroy R."/>
            <person name="Ravi A."/>
            <person name="Getino M."/>
            <person name="Pursley I."/>
            <person name="Horton D.L."/>
            <person name="Alikhan N.F."/>
            <person name="Baker D."/>
            <person name="Gharbi K."/>
            <person name="Hall N."/>
            <person name="Watson M."/>
            <person name="Adriaenssens E.M."/>
            <person name="Foster-Nyarko E."/>
            <person name="Jarju S."/>
            <person name="Secka A."/>
            <person name="Antonio M."/>
            <person name="Oren A."/>
            <person name="Chaudhuri R.R."/>
            <person name="La Ragione R."/>
            <person name="Hildebrand F."/>
            <person name="Pallen M.J."/>
        </authorList>
    </citation>
    <scope>NUCLEOTIDE SEQUENCE</scope>
    <source>
        <strain evidence="12">Gambia11-129</strain>
    </source>
</reference>
<feature type="binding site" evidence="9">
    <location>
        <position position="221"/>
    </location>
    <ligand>
        <name>Mg(2+)</name>
        <dbReference type="ChEBI" id="CHEBI:18420"/>
    </ligand>
</feature>
<dbReference type="NCBIfam" id="TIGR00476">
    <property type="entry name" value="selD"/>
    <property type="match status" value="1"/>
</dbReference>
<evidence type="ECO:0000256" key="8">
    <source>
        <dbReference type="ARBA" id="ARBA00023266"/>
    </source>
</evidence>
<reference evidence="12" key="2">
    <citation type="submission" date="2021-04" db="EMBL/GenBank/DDBJ databases">
        <authorList>
            <person name="Gilroy R."/>
        </authorList>
    </citation>
    <scope>NUCLEOTIDE SEQUENCE</scope>
    <source>
        <strain evidence="12">Gambia11-129</strain>
    </source>
</reference>
<keyword evidence="3 9" id="KW-0479">Metal-binding</keyword>
<keyword evidence="5 9" id="KW-0418">Kinase</keyword>
<dbReference type="EMBL" id="DXHU01000020">
    <property type="protein sequence ID" value="HIV99178.1"/>
    <property type="molecule type" value="Genomic_DNA"/>
</dbReference>
<comment type="subunit">
    <text evidence="9">Homodimer.</text>
</comment>
<feature type="binding site" description="in other chain" evidence="9">
    <location>
        <position position="63"/>
    </location>
    <ligand>
        <name>ATP</name>
        <dbReference type="ChEBI" id="CHEBI:30616"/>
        <note>ligand shared between dimeric partners</note>
    </ligand>
</feature>
<feature type="binding site" evidence="9">
    <location>
        <position position="46"/>
    </location>
    <ligand>
        <name>Mg(2+)</name>
        <dbReference type="ChEBI" id="CHEBI:18420"/>
    </ligand>
</feature>
<proteinExistence type="inferred from homology"/>
<evidence type="ECO:0000256" key="2">
    <source>
        <dbReference type="ARBA" id="ARBA00022679"/>
    </source>
</evidence>
<dbReference type="PANTHER" id="PTHR10256">
    <property type="entry name" value="SELENIDE, WATER DIKINASE"/>
    <property type="match status" value="1"/>
</dbReference>
<evidence type="ECO:0000256" key="7">
    <source>
        <dbReference type="ARBA" id="ARBA00022842"/>
    </source>
</evidence>
<keyword evidence="2 9" id="KW-0808">Transferase</keyword>
<evidence type="ECO:0000259" key="10">
    <source>
        <dbReference type="Pfam" id="PF00586"/>
    </source>
</evidence>
<accession>A0A9D1TNC7</accession>
<dbReference type="Pfam" id="PF00586">
    <property type="entry name" value="AIRS"/>
    <property type="match status" value="1"/>
</dbReference>
<feature type="binding site" evidence="9">
    <location>
        <position position="86"/>
    </location>
    <ligand>
        <name>Mg(2+)</name>
        <dbReference type="ChEBI" id="CHEBI:18420"/>
    </ligand>
</feature>
<feature type="site" description="Important for catalytic activity" evidence="9">
    <location>
        <position position="16"/>
    </location>
</feature>
<comment type="cofactor">
    <cofactor evidence="9">
        <name>Mg(2+)</name>
        <dbReference type="ChEBI" id="CHEBI:18420"/>
    </cofactor>
    <text evidence="9">Binds 1 Mg(2+) ion per monomer.</text>
</comment>
<dbReference type="InterPro" id="IPR010918">
    <property type="entry name" value="PurM-like_C_dom"/>
</dbReference>
<evidence type="ECO:0000313" key="12">
    <source>
        <dbReference type="EMBL" id="HIV99178.1"/>
    </source>
</evidence>
<dbReference type="InterPro" id="IPR016188">
    <property type="entry name" value="PurM-like_N"/>
</dbReference>
<dbReference type="FunFam" id="3.30.1330.10:FF:000003">
    <property type="entry name" value="Selenide, water dikinase"/>
    <property type="match status" value="1"/>
</dbReference>
<dbReference type="Proteomes" id="UP000823936">
    <property type="component" value="Unassembled WGS sequence"/>
</dbReference>
<feature type="binding site" description="in other chain" evidence="9">
    <location>
        <position position="16"/>
    </location>
    <ligand>
        <name>ATP</name>
        <dbReference type="ChEBI" id="CHEBI:30616"/>
        <note>ligand shared between dimeric partners</note>
    </ligand>
</feature>
<evidence type="ECO:0000256" key="5">
    <source>
        <dbReference type="ARBA" id="ARBA00022777"/>
    </source>
</evidence>
<dbReference type="InterPro" id="IPR036676">
    <property type="entry name" value="PurM-like_C_sf"/>
</dbReference>
<name>A0A9D1TNC7_9SPIO</name>
<dbReference type="AlphaFoldDB" id="A0A9D1TNC7"/>
<dbReference type="InterPro" id="IPR036921">
    <property type="entry name" value="PurM-like_N_sf"/>
</dbReference>
<dbReference type="GO" id="GO:0004756">
    <property type="term" value="F:selenide, water dikinase activity"/>
    <property type="evidence" value="ECO:0007669"/>
    <property type="project" value="UniProtKB-UniRule"/>
</dbReference>
<dbReference type="InterPro" id="IPR004536">
    <property type="entry name" value="SPS/SelD"/>
</dbReference>
<dbReference type="PANTHER" id="PTHR10256:SF0">
    <property type="entry name" value="INACTIVE SELENIDE, WATER DIKINASE-LIKE PROTEIN-RELATED"/>
    <property type="match status" value="1"/>
</dbReference>